<organism evidence="2 3">
    <name type="scientific">Sorlinia euscelidii</name>
    <dbReference type="NCBI Taxonomy" id="3081148"/>
    <lineage>
        <taxon>Bacteria</taxon>
        <taxon>Pseudomonadati</taxon>
        <taxon>Pseudomonadota</taxon>
        <taxon>Alphaproteobacteria</taxon>
        <taxon>Acetobacterales</taxon>
        <taxon>Acetobacteraceae</taxon>
        <taxon>Sorlinia</taxon>
    </lineage>
</organism>
<feature type="transmembrane region" description="Helical" evidence="1">
    <location>
        <begin position="85"/>
        <end position="106"/>
    </location>
</feature>
<accession>A0ABU7U6K5</accession>
<evidence type="ECO:0008006" key="4">
    <source>
        <dbReference type="Google" id="ProtNLM"/>
    </source>
</evidence>
<keyword evidence="1" id="KW-0812">Transmembrane</keyword>
<proteinExistence type="predicted"/>
<gene>
    <name evidence="2" type="ORF">DOFOFD_10945</name>
</gene>
<evidence type="ECO:0000256" key="1">
    <source>
        <dbReference type="SAM" id="Phobius"/>
    </source>
</evidence>
<feature type="transmembrane region" description="Helical" evidence="1">
    <location>
        <begin position="126"/>
        <end position="146"/>
    </location>
</feature>
<evidence type="ECO:0000313" key="3">
    <source>
        <dbReference type="Proteomes" id="UP001312908"/>
    </source>
</evidence>
<reference evidence="2 3" key="1">
    <citation type="submission" date="2023-10" db="EMBL/GenBank/DDBJ databases">
        <title>Sorlinia euscelidii gen. nov., sp. nov., an acetic acid bacteria isolated from the gut of Euscelidius variegatus emitter.</title>
        <authorList>
            <person name="Michoud G."/>
            <person name="Marasco R."/>
            <person name="Seferji K."/>
            <person name="Gonella E."/>
            <person name="Garuglieri E."/>
            <person name="Alma A."/>
            <person name="Mapelli F."/>
            <person name="Borin S."/>
            <person name="Daffonchio D."/>
            <person name="Crotti E."/>
        </authorList>
    </citation>
    <scope>NUCLEOTIDE SEQUENCE [LARGE SCALE GENOMIC DNA]</scope>
    <source>
        <strain evidence="2 3">EV16P</strain>
    </source>
</reference>
<name>A0ABU7U6K5_9PROT</name>
<keyword evidence="1" id="KW-0472">Membrane</keyword>
<keyword evidence="1" id="KW-1133">Transmembrane helix</keyword>
<keyword evidence="3" id="KW-1185">Reference proteome</keyword>
<sequence>MINAVLWDVVLTLHIIGIITWVGGGGFIVTVTRASVRALDAVQRHNVILAALTRYFRISWPVMLITLVTGWLLVTRIGRFSALPWPINAMQGAALLMAILFISCYFGPFRTARRAIRSKPETLRAIYYRLILMSALGVVAIVAGVINSGI</sequence>
<dbReference type="Proteomes" id="UP001312908">
    <property type="component" value="Unassembled WGS sequence"/>
</dbReference>
<protein>
    <recommendedName>
        <fullName evidence="4">Integral membrane protein</fullName>
    </recommendedName>
</protein>
<dbReference type="RefSeq" id="WP_394820324.1">
    <property type="nucleotide sequence ID" value="NZ_JAWJZY010000006.1"/>
</dbReference>
<feature type="transmembrane region" description="Helical" evidence="1">
    <location>
        <begin position="12"/>
        <end position="34"/>
    </location>
</feature>
<dbReference type="EMBL" id="JAWJZY010000006">
    <property type="protein sequence ID" value="MEE8659519.1"/>
    <property type="molecule type" value="Genomic_DNA"/>
</dbReference>
<comment type="caution">
    <text evidence="2">The sequence shown here is derived from an EMBL/GenBank/DDBJ whole genome shotgun (WGS) entry which is preliminary data.</text>
</comment>
<feature type="transmembrane region" description="Helical" evidence="1">
    <location>
        <begin position="55"/>
        <end position="73"/>
    </location>
</feature>
<evidence type="ECO:0000313" key="2">
    <source>
        <dbReference type="EMBL" id="MEE8659519.1"/>
    </source>
</evidence>